<keyword evidence="9" id="KW-0812">Transmembrane</keyword>
<evidence type="ECO:0000313" key="13">
    <source>
        <dbReference type="Proteomes" id="UP000002039"/>
    </source>
</evidence>
<evidence type="ECO:0000313" key="12">
    <source>
        <dbReference type="EMBL" id="EEQ84240.2"/>
    </source>
</evidence>
<dbReference type="InterPro" id="IPR000718">
    <property type="entry name" value="Peptidase_M13"/>
</dbReference>
<protein>
    <submittedName>
        <fullName evidence="12">Peptidase family M13 protein</fullName>
    </submittedName>
</protein>
<dbReference type="Pfam" id="PF01431">
    <property type="entry name" value="Peptidase_M13"/>
    <property type="match status" value="1"/>
</dbReference>
<keyword evidence="6" id="KW-0862">Zinc</keyword>
<evidence type="ECO:0000256" key="1">
    <source>
        <dbReference type="ARBA" id="ARBA00001947"/>
    </source>
</evidence>
<comment type="similarity">
    <text evidence="2">Belongs to the peptidase M13 family.</text>
</comment>
<dbReference type="PROSITE" id="PS51885">
    <property type="entry name" value="NEPRILYSIN"/>
    <property type="match status" value="1"/>
</dbReference>
<keyword evidence="5" id="KW-0378">Hydrolase</keyword>
<dbReference type="PANTHER" id="PTHR11733:SF167">
    <property type="entry name" value="FI17812P1-RELATED"/>
    <property type="match status" value="1"/>
</dbReference>
<feature type="transmembrane region" description="Helical" evidence="9">
    <location>
        <begin position="55"/>
        <end position="79"/>
    </location>
</feature>
<feature type="compositionally biased region" description="Polar residues" evidence="8">
    <location>
        <begin position="13"/>
        <end position="22"/>
    </location>
</feature>
<keyword evidence="4" id="KW-0479">Metal-binding</keyword>
<dbReference type="Gene3D" id="1.10.1380.10">
    <property type="entry name" value="Neutral endopeptidase , domain2"/>
    <property type="match status" value="1"/>
</dbReference>
<dbReference type="InterPro" id="IPR018497">
    <property type="entry name" value="Peptidase_M13_C"/>
</dbReference>
<evidence type="ECO:0000256" key="9">
    <source>
        <dbReference type="SAM" id="Phobius"/>
    </source>
</evidence>
<dbReference type="RefSeq" id="XP_045272256.1">
    <property type="nucleotide sequence ID" value="XM_045416554.1"/>
</dbReference>
<sequence length="768" mass="86424">MTELHMHSDGKRSSSSPEQYSPQRYFIPPTMTSEKLDNGELGLNYVQKPKRGRPLAVLCAVLFMTCCFLQTAVFVASWWNLSKSDSEKHPAISEANERFPKMARYHSPEKDLCLSPECIHASSAFLYNMHPHPEAIEPCTNFDELVCGGFYENDIPSDESSISTLAQVDDRVQTTLRHILEAPPTESNDENFIMLKTAYDACMNKTALEEIGAAPLQKLVDRVNLDGGNQNIFTDTVLALIDIGVNYPISLYIDADETNPDAVIIYLSFTTPVGLPSPTNYNNTKIVNLYKEVMEQLFDHFGVSDAASVIDFEKKLAELQASSENTLEKYPLFDAQVLLPQVSLQRIISAKAPKGYKAKQIGVLGVDTVKALSKLLAKTSNPVLESFLKWKVIQRYSSDIEDPIISLYRRFNRILAGRDPDSFTERWEMCIPTVNSGLGWILSKVFIEKAFSEESKKFGDQIILNIKDVFVETLKDTMWLSEKVRNVAIKKVENIVQKIGYSTKSPDVRSAEALKEWYRGLTITSAFFQNRVNVQKFLSNREWAKLGKPTDRDEWLMTMTTVNAYYDPPGNEIVFPAGIMQNPLFYNPSVPKYLTYGAFGAVGGHELTHAFDDKGRNFNEYGNKTNWWDEKTEKEFANRAECFIKQYSNFTVPGPNGKALHVKGEKTLGENIADAGGLKAAYRAWKKREAVSPSPSLPGLGNYTNEQLFFLSFGTFWCAKSTPERTAIRIETDEHSPPSARILGTVANSPHFRAAFNCPVKEPTCNLW</sequence>
<dbReference type="PANTHER" id="PTHR11733">
    <property type="entry name" value="ZINC METALLOPROTEASE FAMILY M13 NEPRILYSIN-RELATED"/>
    <property type="match status" value="1"/>
</dbReference>
<dbReference type="InterPro" id="IPR008753">
    <property type="entry name" value="Peptidase_M13_N"/>
</dbReference>
<evidence type="ECO:0000259" key="11">
    <source>
        <dbReference type="Pfam" id="PF05649"/>
    </source>
</evidence>
<dbReference type="Proteomes" id="UP000002039">
    <property type="component" value="Unassembled WGS sequence"/>
</dbReference>
<dbReference type="Pfam" id="PF05649">
    <property type="entry name" value="Peptidase_M13_N"/>
    <property type="match status" value="1"/>
</dbReference>
<keyword evidence="9" id="KW-0472">Membrane</keyword>
<dbReference type="GeneID" id="69023705"/>
<dbReference type="InterPro" id="IPR024079">
    <property type="entry name" value="MetalloPept_cat_dom_sf"/>
</dbReference>
<evidence type="ECO:0000256" key="6">
    <source>
        <dbReference type="ARBA" id="ARBA00022833"/>
    </source>
</evidence>
<dbReference type="PRINTS" id="PR00786">
    <property type="entry name" value="NEPRILYSIN"/>
</dbReference>
<keyword evidence="3" id="KW-0645">Protease</keyword>
<gene>
    <name evidence="12" type="ORF">BDCG_01045</name>
</gene>
<feature type="region of interest" description="Disordered" evidence="8">
    <location>
        <begin position="1"/>
        <end position="24"/>
    </location>
</feature>
<dbReference type="SUPFAM" id="SSF55486">
    <property type="entry name" value="Metalloproteases ('zincins'), catalytic domain"/>
    <property type="match status" value="1"/>
</dbReference>
<dbReference type="Gene3D" id="3.40.390.10">
    <property type="entry name" value="Collagenase (Catalytic Domain)"/>
    <property type="match status" value="1"/>
</dbReference>
<keyword evidence="9" id="KW-1133">Transmembrane helix</keyword>
<evidence type="ECO:0000256" key="5">
    <source>
        <dbReference type="ARBA" id="ARBA00022801"/>
    </source>
</evidence>
<feature type="compositionally biased region" description="Basic and acidic residues" evidence="8">
    <location>
        <begin position="1"/>
        <end position="12"/>
    </location>
</feature>
<proteinExistence type="inferred from homology"/>
<evidence type="ECO:0000256" key="4">
    <source>
        <dbReference type="ARBA" id="ARBA00022723"/>
    </source>
</evidence>
<name>A0ABP2EPL6_AJEDR</name>
<evidence type="ECO:0000256" key="7">
    <source>
        <dbReference type="ARBA" id="ARBA00023049"/>
    </source>
</evidence>
<dbReference type="CDD" id="cd08662">
    <property type="entry name" value="M13"/>
    <property type="match status" value="1"/>
</dbReference>
<dbReference type="EMBL" id="EQ999973">
    <property type="protein sequence ID" value="EEQ84240.2"/>
    <property type="molecule type" value="Genomic_DNA"/>
</dbReference>
<evidence type="ECO:0000259" key="10">
    <source>
        <dbReference type="Pfam" id="PF01431"/>
    </source>
</evidence>
<comment type="cofactor">
    <cofactor evidence="1">
        <name>Zn(2+)</name>
        <dbReference type="ChEBI" id="CHEBI:29105"/>
    </cofactor>
</comment>
<feature type="domain" description="Peptidase M13 N-terminal" evidence="11">
    <location>
        <begin position="138"/>
        <end position="501"/>
    </location>
</feature>
<accession>A0ABP2EPL6</accession>
<reference evidence="13" key="1">
    <citation type="journal article" date="2015" name="PLoS Genet.">
        <title>The dynamic genome and transcriptome of the human fungal pathogen Blastomyces and close relative Emmonsia.</title>
        <authorList>
            <person name="Munoz J.F."/>
            <person name="Gauthier G.M."/>
            <person name="Desjardins C.A."/>
            <person name="Gallo J.E."/>
            <person name="Holder J."/>
            <person name="Sullivan T.D."/>
            <person name="Marty A.J."/>
            <person name="Carmen J.C."/>
            <person name="Chen Z."/>
            <person name="Ding L."/>
            <person name="Gujja S."/>
            <person name="Magrini V."/>
            <person name="Misas E."/>
            <person name="Mitreva M."/>
            <person name="Priest M."/>
            <person name="Saif S."/>
            <person name="Whiston E.A."/>
            <person name="Young S."/>
            <person name="Zeng Q."/>
            <person name="Goldman W.E."/>
            <person name="Mardis E.R."/>
            <person name="Taylor J.W."/>
            <person name="McEwen J.G."/>
            <person name="Clay O.K."/>
            <person name="Klein B.S."/>
            <person name="Cuomo C.A."/>
        </authorList>
    </citation>
    <scope>NUCLEOTIDE SEQUENCE [LARGE SCALE GENOMIC DNA]</scope>
    <source>
        <strain evidence="13">ER-3 / ATCC MYA-2586</strain>
    </source>
</reference>
<organism evidence="12 13">
    <name type="scientific">Ajellomyces dermatitidis (strain ER-3 / ATCC MYA-2586)</name>
    <name type="common">Blastomyces dermatitidis</name>
    <dbReference type="NCBI Taxonomy" id="559297"/>
    <lineage>
        <taxon>Eukaryota</taxon>
        <taxon>Fungi</taxon>
        <taxon>Dikarya</taxon>
        <taxon>Ascomycota</taxon>
        <taxon>Pezizomycotina</taxon>
        <taxon>Eurotiomycetes</taxon>
        <taxon>Eurotiomycetidae</taxon>
        <taxon>Onygenales</taxon>
        <taxon>Ajellomycetaceae</taxon>
        <taxon>Blastomyces</taxon>
    </lineage>
</organism>
<feature type="domain" description="Peptidase M13 C-terminal" evidence="10">
    <location>
        <begin position="563"/>
        <end position="762"/>
    </location>
</feature>
<keyword evidence="7" id="KW-0482">Metalloprotease</keyword>
<evidence type="ECO:0000256" key="3">
    <source>
        <dbReference type="ARBA" id="ARBA00022670"/>
    </source>
</evidence>
<keyword evidence="13" id="KW-1185">Reference proteome</keyword>
<evidence type="ECO:0000256" key="8">
    <source>
        <dbReference type="SAM" id="MobiDB-lite"/>
    </source>
</evidence>
<dbReference type="InterPro" id="IPR042089">
    <property type="entry name" value="Peptidase_M13_dom_2"/>
</dbReference>
<evidence type="ECO:0000256" key="2">
    <source>
        <dbReference type="ARBA" id="ARBA00007357"/>
    </source>
</evidence>